<evidence type="ECO:0000256" key="1">
    <source>
        <dbReference type="SAM" id="MobiDB-lite"/>
    </source>
</evidence>
<keyword evidence="2" id="KW-0812">Transmembrane</keyword>
<gene>
    <name evidence="3" type="ORF">HK103_002686</name>
</gene>
<organism evidence="3 4">
    <name type="scientific">Boothiomyces macroporosus</name>
    <dbReference type="NCBI Taxonomy" id="261099"/>
    <lineage>
        <taxon>Eukaryota</taxon>
        <taxon>Fungi</taxon>
        <taxon>Fungi incertae sedis</taxon>
        <taxon>Chytridiomycota</taxon>
        <taxon>Chytridiomycota incertae sedis</taxon>
        <taxon>Chytridiomycetes</taxon>
        <taxon>Rhizophydiales</taxon>
        <taxon>Terramycetaceae</taxon>
        <taxon>Boothiomyces</taxon>
    </lineage>
</organism>
<feature type="transmembrane region" description="Helical" evidence="2">
    <location>
        <begin position="67"/>
        <end position="88"/>
    </location>
</feature>
<dbReference type="EMBL" id="JADGKB010000002">
    <property type="protein sequence ID" value="KAJ3262273.1"/>
    <property type="molecule type" value="Genomic_DNA"/>
</dbReference>
<keyword evidence="4" id="KW-1185">Reference proteome</keyword>
<protein>
    <submittedName>
        <fullName evidence="3">Uncharacterized protein</fullName>
    </submittedName>
</protein>
<feature type="transmembrane region" description="Helical" evidence="2">
    <location>
        <begin position="7"/>
        <end position="26"/>
    </location>
</feature>
<sequence length="263" mass="29254">MRFVESLNAIVGSIPFEVAYAFANAYSVQKTCTANDSLLRMIVCTICLAFGGGILTHIFLGEPIKLFFNPILLPIYTSCAVLVHFYMFEFLDLNSEIFDPIFTIVDGLARGAALPRFLLMFRSIQAGPFTGRNSFSGQIVLGYLSITGGGILFKWLFRGQPYQLPFFTLILSVTLVSIILLELIDDVPGAVHKFLSPLTPFVDPNVFGFNELKAMNGILLAFGFLYKIGEEITIRPSLSEERSPRSPSTPRKSRSRSTSKKRK</sequence>
<comment type="caution">
    <text evidence="3">The sequence shown here is derived from an EMBL/GenBank/DDBJ whole genome shotgun (WGS) entry which is preliminary data.</text>
</comment>
<feature type="transmembrane region" description="Helical" evidence="2">
    <location>
        <begin position="140"/>
        <end position="157"/>
    </location>
</feature>
<reference evidence="3" key="1">
    <citation type="submission" date="2020-05" db="EMBL/GenBank/DDBJ databases">
        <title>Phylogenomic resolution of chytrid fungi.</title>
        <authorList>
            <person name="Stajich J.E."/>
            <person name="Amses K."/>
            <person name="Simmons R."/>
            <person name="Seto K."/>
            <person name="Myers J."/>
            <person name="Bonds A."/>
            <person name="Quandt C.A."/>
            <person name="Barry K."/>
            <person name="Liu P."/>
            <person name="Grigoriev I."/>
            <person name="Longcore J.E."/>
            <person name="James T.Y."/>
        </authorList>
    </citation>
    <scope>NUCLEOTIDE SEQUENCE</scope>
    <source>
        <strain evidence="3">PLAUS21</strain>
    </source>
</reference>
<name>A0AAD5Y8N0_9FUNG</name>
<evidence type="ECO:0000256" key="2">
    <source>
        <dbReference type="SAM" id="Phobius"/>
    </source>
</evidence>
<dbReference type="Proteomes" id="UP001210925">
    <property type="component" value="Unassembled WGS sequence"/>
</dbReference>
<proteinExistence type="predicted"/>
<keyword evidence="2" id="KW-1133">Transmembrane helix</keyword>
<evidence type="ECO:0000313" key="4">
    <source>
        <dbReference type="Proteomes" id="UP001210925"/>
    </source>
</evidence>
<keyword evidence="2" id="KW-0472">Membrane</keyword>
<feature type="transmembrane region" description="Helical" evidence="2">
    <location>
        <begin position="163"/>
        <end position="184"/>
    </location>
</feature>
<feature type="compositionally biased region" description="Basic residues" evidence="1">
    <location>
        <begin position="251"/>
        <end position="263"/>
    </location>
</feature>
<feature type="transmembrane region" description="Helical" evidence="2">
    <location>
        <begin position="38"/>
        <end position="60"/>
    </location>
</feature>
<evidence type="ECO:0000313" key="3">
    <source>
        <dbReference type="EMBL" id="KAJ3262273.1"/>
    </source>
</evidence>
<accession>A0AAD5Y8N0</accession>
<dbReference type="AlphaFoldDB" id="A0AAD5Y8N0"/>
<feature type="region of interest" description="Disordered" evidence="1">
    <location>
        <begin position="237"/>
        <end position="263"/>
    </location>
</feature>